<protein>
    <submittedName>
        <fullName evidence="1">Uncharacterized protein</fullName>
    </submittedName>
</protein>
<sequence length="23" mass="2882">MLRSFTGWYNMQYINSKHIYNKS</sequence>
<name>A0A2P2NH20_RHIMU</name>
<dbReference type="EMBL" id="GGEC01061293">
    <property type="protein sequence ID" value="MBX41777.1"/>
    <property type="molecule type" value="Transcribed_RNA"/>
</dbReference>
<evidence type="ECO:0000313" key="1">
    <source>
        <dbReference type="EMBL" id="MBX41777.1"/>
    </source>
</evidence>
<organism evidence="1">
    <name type="scientific">Rhizophora mucronata</name>
    <name type="common">Asiatic mangrove</name>
    <dbReference type="NCBI Taxonomy" id="61149"/>
    <lineage>
        <taxon>Eukaryota</taxon>
        <taxon>Viridiplantae</taxon>
        <taxon>Streptophyta</taxon>
        <taxon>Embryophyta</taxon>
        <taxon>Tracheophyta</taxon>
        <taxon>Spermatophyta</taxon>
        <taxon>Magnoliopsida</taxon>
        <taxon>eudicotyledons</taxon>
        <taxon>Gunneridae</taxon>
        <taxon>Pentapetalae</taxon>
        <taxon>rosids</taxon>
        <taxon>fabids</taxon>
        <taxon>Malpighiales</taxon>
        <taxon>Rhizophoraceae</taxon>
        <taxon>Rhizophora</taxon>
    </lineage>
</organism>
<accession>A0A2P2NH20</accession>
<dbReference type="AlphaFoldDB" id="A0A2P2NH20"/>
<reference evidence="1" key="1">
    <citation type="submission" date="2018-02" db="EMBL/GenBank/DDBJ databases">
        <title>Rhizophora mucronata_Transcriptome.</title>
        <authorList>
            <person name="Meera S.P."/>
            <person name="Sreeshan A."/>
            <person name="Augustine A."/>
        </authorList>
    </citation>
    <scope>NUCLEOTIDE SEQUENCE</scope>
    <source>
        <tissue evidence="1">Leaf</tissue>
    </source>
</reference>
<proteinExistence type="predicted"/>